<comment type="caution">
    <text evidence="1">The sequence shown here is derived from an EMBL/GenBank/DDBJ whole genome shotgun (WGS) entry which is preliminary data.</text>
</comment>
<organism evidence="1 2">
    <name type="scientific">Methylobacterium radiotolerans</name>
    <dbReference type="NCBI Taxonomy" id="31998"/>
    <lineage>
        <taxon>Bacteria</taxon>
        <taxon>Pseudomonadati</taxon>
        <taxon>Pseudomonadota</taxon>
        <taxon>Alphaproteobacteria</taxon>
        <taxon>Hyphomicrobiales</taxon>
        <taxon>Methylobacteriaceae</taxon>
        <taxon>Methylobacterium</taxon>
    </lineage>
</organism>
<keyword evidence="2" id="KW-1185">Reference proteome</keyword>
<dbReference type="EMBL" id="MLBY01000005">
    <property type="protein sequence ID" value="MEE7459243.1"/>
    <property type="molecule type" value="Genomic_DNA"/>
</dbReference>
<gene>
    <name evidence="1" type="ORF">MRSR164_21365</name>
</gene>
<accession>A0ABU7TFF6</accession>
<dbReference type="Proteomes" id="UP001349262">
    <property type="component" value="Unassembled WGS sequence"/>
</dbReference>
<reference evidence="1 2" key="1">
    <citation type="journal article" date="2012" name="Genet. Mol. Biol.">
        <title>Analysis of 16S rRNA and mxaF genes revealing insights into Methylobacterium niche-specific plant association.</title>
        <authorList>
            <person name="Dourado M.N."/>
            <person name="Andreote F.D."/>
            <person name="Dini-Andreote F."/>
            <person name="Conti R."/>
            <person name="Araujo J.M."/>
            <person name="Araujo W.L."/>
        </authorList>
    </citation>
    <scope>NUCLEOTIDE SEQUENCE [LARGE SCALE GENOMIC DNA]</scope>
    <source>
        <strain evidence="1 2">SR1.6/4</strain>
    </source>
</reference>
<protein>
    <recommendedName>
        <fullName evidence="3">DUF992 domain-containing protein</fullName>
    </recommendedName>
</protein>
<dbReference type="InterPro" id="IPR009333">
    <property type="entry name" value="DUF992"/>
</dbReference>
<sequence length="144" mass="14706">MRAVLAAVVFATLSIATETDARTTDGAGEGRAAGTLTCRTRDDLGLVFGTARVAACTFVTGDGLRQPYAALLPPRAGGEGRRVMTWQVVTADGTSRAGLLDGAFAGDEAGRLRGPAALLAPLDAPGETSLRLAAHEARVEVGAR</sequence>
<evidence type="ECO:0000313" key="1">
    <source>
        <dbReference type="EMBL" id="MEE7459243.1"/>
    </source>
</evidence>
<evidence type="ECO:0008006" key="3">
    <source>
        <dbReference type="Google" id="ProtNLM"/>
    </source>
</evidence>
<evidence type="ECO:0000313" key="2">
    <source>
        <dbReference type="Proteomes" id="UP001349262"/>
    </source>
</evidence>
<name>A0ABU7TFF6_9HYPH</name>
<dbReference type="Pfam" id="PF06186">
    <property type="entry name" value="DUF992"/>
    <property type="match status" value="1"/>
</dbReference>
<proteinExistence type="predicted"/>